<proteinExistence type="predicted"/>
<evidence type="ECO:0000256" key="5">
    <source>
        <dbReference type="ARBA" id="ARBA00022525"/>
    </source>
</evidence>
<dbReference type="Gene3D" id="1.20.90.10">
    <property type="entry name" value="Phospholipase A2 domain"/>
    <property type="match status" value="2"/>
</dbReference>
<feature type="compositionally biased region" description="Basic and acidic residues" evidence="11">
    <location>
        <begin position="334"/>
        <end position="344"/>
    </location>
</feature>
<dbReference type="FunFam" id="1.20.90.10:FF:000002">
    <property type="entry name" value="Phospholipase A2 group III"/>
    <property type="match status" value="1"/>
</dbReference>
<keyword evidence="8" id="KW-0106">Calcium</keyword>
<dbReference type="PANTHER" id="PTHR12253">
    <property type="entry name" value="RH14732P"/>
    <property type="match status" value="1"/>
</dbReference>
<dbReference type="SUPFAM" id="SSF48619">
    <property type="entry name" value="Phospholipase A2, PLA2"/>
    <property type="match status" value="2"/>
</dbReference>
<evidence type="ECO:0000256" key="12">
    <source>
        <dbReference type="SAM" id="SignalP"/>
    </source>
</evidence>
<dbReference type="SMART" id="SM00085">
    <property type="entry name" value="PA2c"/>
    <property type="match status" value="1"/>
</dbReference>
<evidence type="ECO:0000256" key="10">
    <source>
        <dbReference type="ARBA" id="ARBA00023157"/>
    </source>
</evidence>
<dbReference type="Pfam" id="PF05826">
    <property type="entry name" value="Phospholip_A2_2"/>
    <property type="match status" value="2"/>
</dbReference>
<evidence type="ECO:0000256" key="3">
    <source>
        <dbReference type="ARBA" id="ARBA00004613"/>
    </source>
</evidence>
<evidence type="ECO:0000313" key="14">
    <source>
        <dbReference type="EMBL" id="CAI5797572.1"/>
    </source>
</evidence>
<keyword evidence="6" id="KW-0479">Metal-binding</keyword>
<keyword evidence="10" id="KW-1015">Disulfide bond</keyword>
<accession>A0AA35PUT2</accession>
<dbReference type="GO" id="GO:0046872">
    <property type="term" value="F:metal ion binding"/>
    <property type="evidence" value="ECO:0007669"/>
    <property type="project" value="UniProtKB-KW"/>
</dbReference>
<sequence>MTSLRPLLASLLALAFTLPPGALGSWNKANTFCHTVAPDGDGRSRFLSFLWRRPDGLPPALVQSAWDSRGRLQGCAWRAEPSLISRYAELCAPPPPTGPGSRRWSGVPGTPHGSPLMRFHWGAELQRRLAALDAQKDSCRAPPGETRAGRRGVLEDRGHKRVRRGWTMPGTLWCGAGDSAGNFTELGVFQGPDVCCREHDMCEAQISALGYKFGMRNFRLHTISHCECDERFKQCLLDQNDTISNLVGISFFNLLEIPCFVLENSEQCLEWHWWGGCKEYGLKPLARLVEQSHYHAALPYVESSSPATPPPPPKRHWGRGRKHGGKKNQKHPKHPEQDASESLRPHPVRPGASGSVTRPILTSKPDRIAHFPVRTSPGAVSVNKGRVPLPPTLRTKSKPDLFRSGGIHTTARSDVQQTGAIATRLPNEAGQEAVSPSNASKHNRTRKPGKLARSRSCSCYRRLDQCPYRIGPNEVKYQLHNVDSRTLFHCNCTRRLARFLRRTKGPNEVEEEVLSGYVSSSCFVLQRPPGCMEGEGKQSNCIDVGRAVLAPARHLTNRLAQTHGGSRLKVKRQEWAPPSQPLRLFDKCMQLL</sequence>
<dbReference type="InterPro" id="IPR016090">
    <property type="entry name" value="PLA2-like_dom"/>
</dbReference>
<evidence type="ECO:0000256" key="2">
    <source>
        <dbReference type="ARBA" id="ARBA00002163"/>
    </source>
</evidence>
<evidence type="ECO:0000259" key="13">
    <source>
        <dbReference type="SMART" id="SM00085"/>
    </source>
</evidence>
<evidence type="ECO:0000256" key="6">
    <source>
        <dbReference type="ARBA" id="ARBA00022723"/>
    </source>
</evidence>
<dbReference type="GO" id="GO:0006644">
    <property type="term" value="P:phospholipid metabolic process"/>
    <property type="evidence" value="ECO:0007669"/>
    <property type="project" value="InterPro"/>
</dbReference>
<comment type="subcellular location">
    <subcellularLocation>
        <location evidence="3">Secreted</location>
    </subcellularLocation>
</comment>
<comment type="function">
    <text evidence="2">PLA2 catalyzes the calcium-dependent hydrolysis of the 2-acyl groups in 3-sn-phosphoglycerides.</text>
</comment>
<dbReference type="PROSITE" id="PS00118">
    <property type="entry name" value="PA2_HIS"/>
    <property type="match status" value="1"/>
</dbReference>
<dbReference type="CDD" id="cd04704">
    <property type="entry name" value="PLA2_bee_venom_like"/>
    <property type="match status" value="1"/>
</dbReference>
<dbReference type="GO" id="GO:0050482">
    <property type="term" value="P:arachidonate secretion"/>
    <property type="evidence" value="ECO:0007669"/>
    <property type="project" value="InterPro"/>
</dbReference>
<gene>
    <name evidence="14" type="ORF">PODLI_1B026223</name>
</gene>
<keyword evidence="9" id="KW-0443">Lipid metabolism</keyword>
<protein>
    <recommendedName>
        <fullName evidence="4">phospholipase A2</fullName>
        <ecNumber evidence="4">3.1.1.4</ecNumber>
    </recommendedName>
</protein>
<evidence type="ECO:0000256" key="11">
    <source>
        <dbReference type="SAM" id="MobiDB-lite"/>
    </source>
</evidence>
<feature type="domain" description="Phospholipase A2-like central" evidence="13">
    <location>
        <begin position="154"/>
        <end position="278"/>
    </location>
</feature>
<keyword evidence="7" id="KW-0378">Hydrolase</keyword>
<feature type="signal peptide" evidence="12">
    <location>
        <begin position="1"/>
        <end position="24"/>
    </location>
</feature>
<dbReference type="InterPro" id="IPR036444">
    <property type="entry name" value="PLipase_A2_dom_sf"/>
</dbReference>
<feature type="region of interest" description="Disordered" evidence="11">
    <location>
        <begin position="428"/>
        <end position="450"/>
    </location>
</feature>
<keyword evidence="12" id="KW-0732">Signal</keyword>
<keyword evidence="5" id="KW-0964">Secreted</keyword>
<evidence type="ECO:0000256" key="4">
    <source>
        <dbReference type="ARBA" id="ARBA00013278"/>
    </source>
</evidence>
<reference evidence="14" key="1">
    <citation type="submission" date="2022-12" db="EMBL/GenBank/DDBJ databases">
        <authorList>
            <person name="Alioto T."/>
            <person name="Alioto T."/>
            <person name="Gomez Garrido J."/>
        </authorList>
    </citation>
    <scope>NUCLEOTIDE SEQUENCE</scope>
</reference>
<name>A0AA35PUT2_9SAUR</name>
<dbReference type="InterPro" id="IPR033113">
    <property type="entry name" value="PLA2_histidine"/>
</dbReference>
<evidence type="ECO:0000256" key="9">
    <source>
        <dbReference type="ARBA" id="ARBA00023098"/>
    </source>
</evidence>
<feature type="region of interest" description="Disordered" evidence="11">
    <location>
        <begin position="301"/>
        <end position="404"/>
    </location>
</feature>
<evidence type="ECO:0000313" key="15">
    <source>
        <dbReference type="Proteomes" id="UP001178461"/>
    </source>
</evidence>
<feature type="compositionally biased region" description="Basic residues" evidence="11">
    <location>
        <begin position="441"/>
        <end position="450"/>
    </location>
</feature>
<evidence type="ECO:0000256" key="7">
    <source>
        <dbReference type="ARBA" id="ARBA00022801"/>
    </source>
</evidence>
<evidence type="ECO:0000256" key="1">
    <source>
        <dbReference type="ARBA" id="ARBA00001913"/>
    </source>
</evidence>
<evidence type="ECO:0000256" key="8">
    <source>
        <dbReference type="ARBA" id="ARBA00022837"/>
    </source>
</evidence>
<comment type="cofactor">
    <cofactor evidence="1">
        <name>Ca(2+)</name>
        <dbReference type="ChEBI" id="CHEBI:29108"/>
    </cofactor>
</comment>
<feature type="compositionally biased region" description="Basic residues" evidence="11">
    <location>
        <begin position="313"/>
        <end position="333"/>
    </location>
</feature>
<dbReference type="EMBL" id="OX395143">
    <property type="protein sequence ID" value="CAI5797572.1"/>
    <property type="molecule type" value="Genomic_DNA"/>
</dbReference>
<dbReference type="GO" id="GO:0004623">
    <property type="term" value="F:phospholipase A2 activity"/>
    <property type="evidence" value="ECO:0007669"/>
    <property type="project" value="UniProtKB-EC"/>
</dbReference>
<dbReference type="GO" id="GO:0005576">
    <property type="term" value="C:extracellular region"/>
    <property type="evidence" value="ECO:0007669"/>
    <property type="project" value="UniProtKB-SubCell"/>
</dbReference>
<dbReference type="EC" id="3.1.1.4" evidence="4"/>
<feature type="chain" id="PRO_5041276882" description="phospholipase A2" evidence="12">
    <location>
        <begin position="25"/>
        <end position="592"/>
    </location>
</feature>
<dbReference type="AlphaFoldDB" id="A0AA35PUT2"/>
<organism evidence="14 15">
    <name type="scientific">Podarcis lilfordi</name>
    <name type="common">Lilford's wall lizard</name>
    <dbReference type="NCBI Taxonomy" id="74358"/>
    <lineage>
        <taxon>Eukaryota</taxon>
        <taxon>Metazoa</taxon>
        <taxon>Chordata</taxon>
        <taxon>Craniata</taxon>
        <taxon>Vertebrata</taxon>
        <taxon>Euteleostomi</taxon>
        <taxon>Lepidosauria</taxon>
        <taxon>Squamata</taxon>
        <taxon>Bifurcata</taxon>
        <taxon>Unidentata</taxon>
        <taxon>Episquamata</taxon>
        <taxon>Laterata</taxon>
        <taxon>Lacertibaenia</taxon>
        <taxon>Lacertidae</taxon>
        <taxon>Podarcis</taxon>
    </lineage>
</organism>
<keyword evidence="15" id="KW-1185">Reference proteome</keyword>
<dbReference type="Proteomes" id="UP001178461">
    <property type="component" value="Chromosome 16"/>
</dbReference>